<accession>A0AAV5GDJ5</accession>
<dbReference type="PROSITE" id="PS50102">
    <property type="entry name" value="RRM"/>
    <property type="match status" value="1"/>
</dbReference>
<keyword evidence="6" id="KW-1185">Reference proteome</keyword>
<organism evidence="5 6">
    <name type="scientific">Rhodotorula paludigena</name>
    <dbReference type="NCBI Taxonomy" id="86838"/>
    <lineage>
        <taxon>Eukaryota</taxon>
        <taxon>Fungi</taxon>
        <taxon>Dikarya</taxon>
        <taxon>Basidiomycota</taxon>
        <taxon>Pucciniomycotina</taxon>
        <taxon>Microbotryomycetes</taxon>
        <taxon>Sporidiobolales</taxon>
        <taxon>Sporidiobolaceae</taxon>
        <taxon>Rhodotorula</taxon>
    </lineage>
</organism>
<dbReference type="InterPro" id="IPR012677">
    <property type="entry name" value="Nucleotide-bd_a/b_plait_sf"/>
</dbReference>
<feature type="compositionally biased region" description="Basic and acidic residues" evidence="3">
    <location>
        <begin position="12"/>
        <end position="21"/>
    </location>
</feature>
<protein>
    <recommendedName>
        <fullName evidence="4">RRM domain-containing protein</fullName>
    </recommendedName>
</protein>
<feature type="domain" description="RRM" evidence="4">
    <location>
        <begin position="77"/>
        <end position="215"/>
    </location>
</feature>
<evidence type="ECO:0000259" key="4">
    <source>
        <dbReference type="PROSITE" id="PS50102"/>
    </source>
</evidence>
<dbReference type="GO" id="GO:0003729">
    <property type="term" value="F:mRNA binding"/>
    <property type="evidence" value="ECO:0007669"/>
    <property type="project" value="TreeGrafter"/>
</dbReference>
<dbReference type="InterPro" id="IPR000504">
    <property type="entry name" value="RRM_dom"/>
</dbReference>
<dbReference type="EMBL" id="BQKY01000001">
    <property type="protein sequence ID" value="GJN87157.1"/>
    <property type="molecule type" value="Genomic_DNA"/>
</dbReference>
<dbReference type="Proteomes" id="UP001342314">
    <property type="component" value="Unassembled WGS sequence"/>
</dbReference>
<dbReference type="Gene3D" id="3.30.70.330">
    <property type="match status" value="1"/>
</dbReference>
<feature type="compositionally biased region" description="Low complexity" evidence="3">
    <location>
        <begin position="227"/>
        <end position="243"/>
    </location>
</feature>
<dbReference type="GO" id="GO:0005634">
    <property type="term" value="C:nucleus"/>
    <property type="evidence" value="ECO:0007669"/>
    <property type="project" value="TreeGrafter"/>
</dbReference>
<feature type="compositionally biased region" description="Basic and acidic residues" evidence="3">
    <location>
        <begin position="275"/>
        <end position="286"/>
    </location>
</feature>
<dbReference type="InterPro" id="IPR025715">
    <property type="entry name" value="FoP_C"/>
</dbReference>
<proteinExistence type="predicted"/>
<name>A0AAV5GDJ5_9BASI</name>
<dbReference type="AlphaFoldDB" id="A0AAV5GDJ5"/>
<dbReference type="SMART" id="SM00360">
    <property type="entry name" value="RRM"/>
    <property type="match status" value="1"/>
</dbReference>
<reference evidence="5 6" key="1">
    <citation type="submission" date="2021-12" db="EMBL/GenBank/DDBJ databases">
        <title>High titer production of polyol ester of fatty acids by Rhodotorula paludigena BS15 towards product separation-free biomass refinery.</title>
        <authorList>
            <person name="Mano J."/>
            <person name="Ono H."/>
            <person name="Tanaka T."/>
            <person name="Naito K."/>
            <person name="Sushida H."/>
            <person name="Ike M."/>
            <person name="Tokuyasu K."/>
            <person name="Kitaoka M."/>
        </authorList>
    </citation>
    <scope>NUCLEOTIDE SEQUENCE [LARGE SCALE GENOMIC DNA]</scope>
    <source>
        <strain evidence="5 6">BS15</strain>
    </source>
</reference>
<feature type="region of interest" description="Disordered" evidence="3">
    <location>
        <begin position="227"/>
        <end position="342"/>
    </location>
</feature>
<evidence type="ECO:0000256" key="2">
    <source>
        <dbReference type="PROSITE-ProRule" id="PRU00176"/>
    </source>
</evidence>
<dbReference type="SMART" id="SM01218">
    <property type="entry name" value="FoP_duplication"/>
    <property type="match status" value="1"/>
</dbReference>
<evidence type="ECO:0000256" key="1">
    <source>
        <dbReference type="ARBA" id="ARBA00022884"/>
    </source>
</evidence>
<feature type="compositionally biased region" description="Basic and acidic residues" evidence="3">
    <location>
        <begin position="40"/>
        <end position="58"/>
    </location>
</feature>
<feature type="compositionally biased region" description="Basic and acidic residues" evidence="3">
    <location>
        <begin position="296"/>
        <end position="315"/>
    </location>
</feature>
<dbReference type="Pfam" id="PF13865">
    <property type="entry name" value="FoP_duplication"/>
    <property type="match status" value="1"/>
</dbReference>
<dbReference type="SUPFAM" id="SSF54928">
    <property type="entry name" value="RNA-binding domain, RBD"/>
    <property type="match status" value="1"/>
</dbReference>
<dbReference type="InterPro" id="IPR051229">
    <property type="entry name" value="ALYREF_mRNA_export"/>
</dbReference>
<sequence length="342" mass="36294">MASLLERTLGAVKKDAGDNRRTSGGGQSRGSPYSRPTGDSWKHDRFEKDESADSDSRKPARAGAAAGSSAAGSGPSAKLVIRNLHYEVSERELELLFVQIGPIAAGPKIKGHERRAEQSDPADRQRFDQMLDTAAIAYSHTTCLFLALVRPVRLDHSSASLASFGAAQLQFDRSGRSQGVAWVTYGSEKHAAQAKEAFDGAMAKGEPIQVDFDYHIDRASERGAAAPGSLLSRLGGSSDSNRGPRFANDGPSSRRASGPRTFNPRNERGVGSAPRGERGERGERGGRGGRGGGRGARGEKREPKTNDDLDRELEAFMKAPPADGQQSKHAPAAASGGDVEMS</sequence>
<dbReference type="InterPro" id="IPR035979">
    <property type="entry name" value="RBD_domain_sf"/>
</dbReference>
<dbReference type="PANTHER" id="PTHR19965">
    <property type="entry name" value="RNA AND EXPORT FACTOR BINDING PROTEIN"/>
    <property type="match status" value="1"/>
</dbReference>
<feature type="compositionally biased region" description="Low complexity" evidence="3">
    <location>
        <begin position="61"/>
        <end position="75"/>
    </location>
</feature>
<gene>
    <name evidence="5" type="ORF">Rhopal_000102-T1</name>
</gene>
<evidence type="ECO:0000313" key="5">
    <source>
        <dbReference type="EMBL" id="GJN87157.1"/>
    </source>
</evidence>
<evidence type="ECO:0000256" key="3">
    <source>
        <dbReference type="SAM" id="MobiDB-lite"/>
    </source>
</evidence>
<dbReference type="PANTHER" id="PTHR19965:SF82">
    <property type="entry name" value="THO COMPLEX SUBUNIT 4"/>
    <property type="match status" value="1"/>
</dbReference>
<feature type="region of interest" description="Disordered" evidence="3">
    <location>
        <begin position="1"/>
        <end position="75"/>
    </location>
</feature>
<keyword evidence="1 2" id="KW-0694">RNA-binding</keyword>
<evidence type="ECO:0000313" key="6">
    <source>
        <dbReference type="Proteomes" id="UP001342314"/>
    </source>
</evidence>
<comment type="caution">
    <text evidence="5">The sequence shown here is derived from an EMBL/GenBank/DDBJ whole genome shotgun (WGS) entry which is preliminary data.</text>
</comment>